<dbReference type="AlphaFoldDB" id="A0AAV6UC72"/>
<dbReference type="EMBL" id="JAFNEN010000515">
    <property type="protein sequence ID" value="KAG8181448.1"/>
    <property type="molecule type" value="Genomic_DNA"/>
</dbReference>
<evidence type="ECO:0000313" key="1">
    <source>
        <dbReference type="EMBL" id="KAG8181448.1"/>
    </source>
</evidence>
<reference evidence="1 2" key="1">
    <citation type="journal article" date="2022" name="Nat. Ecol. Evol.">
        <title>A masculinizing supergene underlies an exaggerated male reproductive morph in a spider.</title>
        <authorList>
            <person name="Hendrickx F."/>
            <person name="De Corte Z."/>
            <person name="Sonet G."/>
            <person name="Van Belleghem S.M."/>
            <person name="Kostlbacher S."/>
            <person name="Vangestel C."/>
        </authorList>
    </citation>
    <scope>NUCLEOTIDE SEQUENCE [LARGE SCALE GENOMIC DNA]</scope>
    <source>
        <strain evidence="1">W744_W776</strain>
    </source>
</reference>
<gene>
    <name evidence="1" type="ORF">JTE90_015466</name>
</gene>
<evidence type="ECO:0000313" key="2">
    <source>
        <dbReference type="Proteomes" id="UP000827092"/>
    </source>
</evidence>
<proteinExistence type="predicted"/>
<protein>
    <submittedName>
        <fullName evidence="1">Uncharacterized protein</fullName>
    </submittedName>
</protein>
<accession>A0AAV6UC72</accession>
<comment type="caution">
    <text evidence="1">The sequence shown here is derived from an EMBL/GenBank/DDBJ whole genome shotgun (WGS) entry which is preliminary data.</text>
</comment>
<keyword evidence="2" id="KW-1185">Reference proteome</keyword>
<organism evidence="1 2">
    <name type="scientific">Oedothorax gibbosus</name>
    <dbReference type="NCBI Taxonomy" id="931172"/>
    <lineage>
        <taxon>Eukaryota</taxon>
        <taxon>Metazoa</taxon>
        <taxon>Ecdysozoa</taxon>
        <taxon>Arthropoda</taxon>
        <taxon>Chelicerata</taxon>
        <taxon>Arachnida</taxon>
        <taxon>Araneae</taxon>
        <taxon>Araneomorphae</taxon>
        <taxon>Entelegynae</taxon>
        <taxon>Araneoidea</taxon>
        <taxon>Linyphiidae</taxon>
        <taxon>Erigoninae</taxon>
        <taxon>Oedothorax</taxon>
    </lineage>
</organism>
<name>A0AAV6UC72_9ARAC</name>
<dbReference type="Proteomes" id="UP000827092">
    <property type="component" value="Unassembled WGS sequence"/>
</dbReference>
<sequence>MHLQYLKSTKIGHNQSTYEYFVRIIHEHCCWSKVLWQLIKNFQNFTAAVFRGKTFPGLSTLPGKLKLSLYDSALCARCLAVFLR</sequence>